<keyword evidence="1" id="KW-0805">Transcription regulation</keyword>
<feature type="domain" description="HTH tetR-type" evidence="5">
    <location>
        <begin position="6"/>
        <end position="66"/>
    </location>
</feature>
<dbReference type="Proteomes" id="UP000078252">
    <property type="component" value="Unassembled WGS sequence"/>
</dbReference>
<dbReference type="OrthoDB" id="4746440at2"/>
<evidence type="ECO:0000256" key="1">
    <source>
        <dbReference type="ARBA" id="ARBA00023015"/>
    </source>
</evidence>
<dbReference type="SUPFAM" id="SSF46689">
    <property type="entry name" value="Homeodomain-like"/>
    <property type="match status" value="1"/>
</dbReference>
<accession>A0A175S1R5</accession>
<evidence type="ECO:0000313" key="7">
    <source>
        <dbReference type="Proteomes" id="UP000078252"/>
    </source>
</evidence>
<dbReference type="PRINTS" id="PR00455">
    <property type="entry name" value="HTHTETR"/>
</dbReference>
<evidence type="ECO:0000256" key="3">
    <source>
        <dbReference type="ARBA" id="ARBA00023163"/>
    </source>
</evidence>
<evidence type="ECO:0000313" key="6">
    <source>
        <dbReference type="EMBL" id="KTR10725.1"/>
    </source>
</evidence>
<organism evidence="6 7">
    <name type="scientific">Curtobacterium luteum</name>
    <dbReference type="NCBI Taxonomy" id="33881"/>
    <lineage>
        <taxon>Bacteria</taxon>
        <taxon>Bacillati</taxon>
        <taxon>Actinomycetota</taxon>
        <taxon>Actinomycetes</taxon>
        <taxon>Micrococcales</taxon>
        <taxon>Microbacteriaceae</taxon>
        <taxon>Curtobacterium</taxon>
    </lineage>
</organism>
<comment type="caution">
    <text evidence="6">The sequence shown here is derived from an EMBL/GenBank/DDBJ whole genome shotgun (WGS) entry which is preliminary data.</text>
</comment>
<dbReference type="Gene3D" id="1.10.357.10">
    <property type="entry name" value="Tetracycline Repressor, domain 2"/>
    <property type="match status" value="1"/>
</dbReference>
<evidence type="ECO:0000256" key="2">
    <source>
        <dbReference type="ARBA" id="ARBA00023125"/>
    </source>
</evidence>
<dbReference type="PROSITE" id="PS50977">
    <property type="entry name" value="HTH_TETR_2"/>
    <property type="match status" value="1"/>
</dbReference>
<evidence type="ECO:0000256" key="4">
    <source>
        <dbReference type="PROSITE-ProRule" id="PRU00335"/>
    </source>
</evidence>
<dbReference type="PATRIC" id="fig|33881.3.peg.3134"/>
<keyword evidence="3" id="KW-0804">Transcription</keyword>
<dbReference type="PANTHER" id="PTHR30055:SF238">
    <property type="entry name" value="MYCOFACTOCIN BIOSYNTHESIS TRANSCRIPTIONAL REGULATOR MFTR-RELATED"/>
    <property type="match status" value="1"/>
</dbReference>
<gene>
    <name evidence="6" type="ORF">NS184_01295</name>
</gene>
<evidence type="ECO:0000259" key="5">
    <source>
        <dbReference type="PROSITE" id="PS50977"/>
    </source>
</evidence>
<proteinExistence type="predicted"/>
<dbReference type="AlphaFoldDB" id="A0A175S1R5"/>
<protein>
    <recommendedName>
        <fullName evidence="5">HTH tetR-type domain-containing protein</fullName>
    </recommendedName>
</protein>
<dbReference type="GO" id="GO:0000976">
    <property type="term" value="F:transcription cis-regulatory region binding"/>
    <property type="evidence" value="ECO:0007669"/>
    <property type="project" value="TreeGrafter"/>
</dbReference>
<name>A0A175S1R5_9MICO</name>
<dbReference type="PANTHER" id="PTHR30055">
    <property type="entry name" value="HTH-TYPE TRANSCRIPTIONAL REGULATOR RUTR"/>
    <property type="match status" value="1"/>
</dbReference>
<reference evidence="6 7" key="1">
    <citation type="journal article" date="2016" name="Front. Microbiol.">
        <title>Genomic Resource of Rice Seed Associated Bacteria.</title>
        <authorList>
            <person name="Midha S."/>
            <person name="Bansal K."/>
            <person name="Sharma S."/>
            <person name="Kumar N."/>
            <person name="Patil P.P."/>
            <person name="Chaudhry V."/>
            <person name="Patil P.B."/>
        </authorList>
    </citation>
    <scope>NUCLEOTIDE SEQUENCE [LARGE SCALE GENOMIC DNA]</scope>
    <source>
        <strain evidence="6 7">NS184</strain>
    </source>
</reference>
<dbReference type="InterPro" id="IPR009057">
    <property type="entry name" value="Homeodomain-like_sf"/>
</dbReference>
<feature type="DNA-binding region" description="H-T-H motif" evidence="4">
    <location>
        <begin position="29"/>
        <end position="48"/>
    </location>
</feature>
<dbReference type="InterPro" id="IPR050109">
    <property type="entry name" value="HTH-type_TetR-like_transc_reg"/>
</dbReference>
<dbReference type="InterPro" id="IPR001647">
    <property type="entry name" value="HTH_TetR"/>
</dbReference>
<sequence>MARWQPDPRGRLLHAALELFAEQGYDDTTAAQIAERAGLTKATLFRQFPDKREILFQGQADTVETVSRVARDAPTGHTDVDVVDDVLDALVAAHVPEQQAIGAAITALTVEHEALRERYVHKRYVVTEALAAALRERGVPAHRATVLAWTAVRGYWDGFERWTVAGPGAALAPFVHEEVRALRTAARSLEADVPPADARAARA</sequence>
<dbReference type="GO" id="GO:0003700">
    <property type="term" value="F:DNA-binding transcription factor activity"/>
    <property type="evidence" value="ECO:0007669"/>
    <property type="project" value="TreeGrafter"/>
</dbReference>
<dbReference type="Pfam" id="PF00440">
    <property type="entry name" value="TetR_N"/>
    <property type="match status" value="1"/>
</dbReference>
<dbReference type="EMBL" id="LDQC01000008">
    <property type="protein sequence ID" value="KTR10725.1"/>
    <property type="molecule type" value="Genomic_DNA"/>
</dbReference>
<keyword evidence="2 4" id="KW-0238">DNA-binding</keyword>
<dbReference type="RefSeq" id="WP_058724341.1">
    <property type="nucleotide sequence ID" value="NZ_LDQC01000008.1"/>
</dbReference>
<dbReference type="STRING" id="33881.NS184_01295"/>